<feature type="chain" id="PRO_5025484225" evidence="1">
    <location>
        <begin position="25"/>
        <end position="91"/>
    </location>
</feature>
<accession>A0A6B0UGY1</accession>
<reference evidence="2" key="1">
    <citation type="submission" date="2019-12" db="EMBL/GenBank/DDBJ databases">
        <title>An insight into the sialome of adult female Ixodes ricinus ticks feeding for 6 days.</title>
        <authorList>
            <person name="Perner J."/>
            <person name="Ribeiro J.M.C."/>
        </authorList>
    </citation>
    <scope>NUCLEOTIDE SEQUENCE</scope>
    <source>
        <strain evidence="2">Semi-engorged</strain>
        <tissue evidence="2">Salivary glands</tissue>
    </source>
</reference>
<proteinExistence type="predicted"/>
<name>A0A6B0UGY1_IXORI</name>
<sequence>MFAIHDYFFLLLTLVCHLVKRTLGYSYSSKTMVSETRLRLVCLPGPKIGSLNRRPMTSQKHHAVAGRDPGSVTAALVDATDACSTADRSLV</sequence>
<evidence type="ECO:0000256" key="1">
    <source>
        <dbReference type="SAM" id="SignalP"/>
    </source>
</evidence>
<evidence type="ECO:0000313" key="2">
    <source>
        <dbReference type="EMBL" id="MXU86403.1"/>
    </source>
</evidence>
<feature type="signal peptide" evidence="1">
    <location>
        <begin position="1"/>
        <end position="24"/>
    </location>
</feature>
<protein>
    <submittedName>
        <fullName evidence="2">Putative secreted protein</fullName>
    </submittedName>
</protein>
<dbReference type="EMBL" id="GIFC01004320">
    <property type="protein sequence ID" value="MXU86403.1"/>
    <property type="molecule type" value="Transcribed_RNA"/>
</dbReference>
<organism evidence="2">
    <name type="scientific">Ixodes ricinus</name>
    <name type="common">Common tick</name>
    <name type="synonym">Acarus ricinus</name>
    <dbReference type="NCBI Taxonomy" id="34613"/>
    <lineage>
        <taxon>Eukaryota</taxon>
        <taxon>Metazoa</taxon>
        <taxon>Ecdysozoa</taxon>
        <taxon>Arthropoda</taxon>
        <taxon>Chelicerata</taxon>
        <taxon>Arachnida</taxon>
        <taxon>Acari</taxon>
        <taxon>Parasitiformes</taxon>
        <taxon>Ixodida</taxon>
        <taxon>Ixodoidea</taxon>
        <taxon>Ixodidae</taxon>
        <taxon>Ixodinae</taxon>
        <taxon>Ixodes</taxon>
    </lineage>
</organism>
<keyword evidence="1" id="KW-0732">Signal</keyword>
<dbReference type="AlphaFoldDB" id="A0A6B0UGY1"/>